<gene>
    <name evidence="1" type="ORF">VE01_10530</name>
</gene>
<protein>
    <recommendedName>
        <fullName evidence="3">Methyltransferase type 11 domain-containing protein</fullName>
    </recommendedName>
</protein>
<dbReference type="STRING" id="342668.A0A1B8G6H5"/>
<organism evidence="1 2">
    <name type="scientific">Pseudogymnoascus verrucosus</name>
    <dbReference type="NCBI Taxonomy" id="342668"/>
    <lineage>
        <taxon>Eukaryota</taxon>
        <taxon>Fungi</taxon>
        <taxon>Dikarya</taxon>
        <taxon>Ascomycota</taxon>
        <taxon>Pezizomycotina</taxon>
        <taxon>Leotiomycetes</taxon>
        <taxon>Thelebolales</taxon>
        <taxon>Thelebolaceae</taxon>
        <taxon>Pseudogymnoascus</taxon>
    </lineage>
</organism>
<dbReference type="CDD" id="cd02440">
    <property type="entry name" value="AdoMet_MTases"/>
    <property type="match status" value="1"/>
</dbReference>
<reference evidence="2" key="2">
    <citation type="journal article" date="2018" name="Nat. Commun.">
        <title>Extreme sensitivity to ultraviolet light in the fungal pathogen causing white-nose syndrome of bats.</title>
        <authorList>
            <person name="Palmer J.M."/>
            <person name="Drees K.P."/>
            <person name="Foster J.T."/>
            <person name="Lindner D.L."/>
        </authorList>
    </citation>
    <scope>NUCLEOTIDE SEQUENCE [LARGE SCALE GENOMIC DNA]</scope>
    <source>
        <strain evidence="2">UAMH 10579</strain>
    </source>
</reference>
<proteinExistence type="predicted"/>
<sequence length="285" mass="31248">MAPTVLEYLHAYILPGLLMVKSAVYFLQAAITSPTLPISDFKAYRDLSFASFWIAVGPVFADVVPPMLGEILATSHGVVLDIGPGSGDQVFRFSSKDNITMIYGVEPGVNLHHALRENAKKAGLGEKYKVLSCGAEPDSLIPILKKEGLFSKDGSIGGGMFDEIVCIRVLCSVPKPNETVEVLYRCLKPGGRFVICEHVVNESNKEGNKAGRFFHKEGSKVGHLLQFFYTALGWEFFVGCHLLRDTTATLVNAAKSDHGWAEVNLELFDEWSVLPHVVGYCVKKL</sequence>
<accession>A0A1B8G6H5</accession>
<dbReference type="RefSeq" id="XP_018125161.1">
    <property type="nucleotide sequence ID" value="XM_018279927.2"/>
</dbReference>
<name>A0A1B8G6H5_9PEZI</name>
<dbReference type="SUPFAM" id="SSF53335">
    <property type="entry name" value="S-adenosyl-L-methionine-dependent methyltransferases"/>
    <property type="match status" value="1"/>
</dbReference>
<reference evidence="1 2" key="1">
    <citation type="submission" date="2016-03" db="EMBL/GenBank/DDBJ databases">
        <title>Comparative genomics of Pseudogymnoascus destructans, the fungus causing white-nose syndrome of bats.</title>
        <authorList>
            <person name="Palmer J.M."/>
            <person name="Drees K.P."/>
            <person name="Foster J.T."/>
            <person name="Lindner D.L."/>
        </authorList>
    </citation>
    <scope>NUCLEOTIDE SEQUENCE [LARGE SCALE GENOMIC DNA]</scope>
    <source>
        <strain evidence="1 2">UAMH 10579</strain>
    </source>
</reference>
<keyword evidence="2" id="KW-1185">Reference proteome</keyword>
<dbReference type="Gene3D" id="3.40.50.150">
    <property type="entry name" value="Vaccinia Virus protein VP39"/>
    <property type="match status" value="1"/>
</dbReference>
<dbReference type="PANTHER" id="PTHR45036">
    <property type="entry name" value="METHYLTRANSFERASE LIKE 7B"/>
    <property type="match status" value="1"/>
</dbReference>
<dbReference type="Proteomes" id="UP000091956">
    <property type="component" value="Unassembled WGS sequence"/>
</dbReference>
<dbReference type="Pfam" id="PF13489">
    <property type="entry name" value="Methyltransf_23"/>
    <property type="match status" value="1"/>
</dbReference>
<evidence type="ECO:0000313" key="1">
    <source>
        <dbReference type="EMBL" id="OBT91428.1"/>
    </source>
</evidence>
<dbReference type="GeneID" id="28843916"/>
<dbReference type="OrthoDB" id="540004at2759"/>
<dbReference type="EMBL" id="KV460292">
    <property type="protein sequence ID" value="OBT91428.1"/>
    <property type="molecule type" value="Genomic_DNA"/>
</dbReference>
<evidence type="ECO:0008006" key="3">
    <source>
        <dbReference type="Google" id="ProtNLM"/>
    </source>
</evidence>
<dbReference type="AlphaFoldDB" id="A0A1B8G6H5"/>
<evidence type="ECO:0000313" key="2">
    <source>
        <dbReference type="Proteomes" id="UP000091956"/>
    </source>
</evidence>
<dbReference type="PANTHER" id="PTHR45036:SF1">
    <property type="entry name" value="METHYLTRANSFERASE LIKE 7A"/>
    <property type="match status" value="1"/>
</dbReference>
<dbReference type="InterPro" id="IPR029063">
    <property type="entry name" value="SAM-dependent_MTases_sf"/>
</dbReference>
<dbReference type="InterPro" id="IPR052356">
    <property type="entry name" value="Thiol_S-MT"/>
</dbReference>